<reference evidence="1 2" key="1">
    <citation type="journal article" date="2018" name="Front. Plant Sci.">
        <title>Red Clover (Trifolium pratense) and Zigzag Clover (T. medium) - A Picture of Genomic Similarities and Differences.</title>
        <authorList>
            <person name="Dluhosova J."/>
            <person name="Istvanek J."/>
            <person name="Nedelnik J."/>
            <person name="Repkova J."/>
        </authorList>
    </citation>
    <scope>NUCLEOTIDE SEQUENCE [LARGE SCALE GENOMIC DNA]</scope>
    <source>
        <strain evidence="2">cv. 10/8</strain>
        <tissue evidence="1">Leaf</tissue>
    </source>
</reference>
<evidence type="ECO:0000313" key="2">
    <source>
        <dbReference type="Proteomes" id="UP000265520"/>
    </source>
</evidence>
<evidence type="ECO:0000313" key="1">
    <source>
        <dbReference type="EMBL" id="MCH88856.1"/>
    </source>
</evidence>
<accession>A0A392MMW7</accession>
<proteinExistence type="predicted"/>
<organism evidence="1 2">
    <name type="scientific">Trifolium medium</name>
    <dbReference type="NCBI Taxonomy" id="97028"/>
    <lineage>
        <taxon>Eukaryota</taxon>
        <taxon>Viridiplantae</taxon>
        <taxon>Streptophyta</taxon>
        <taxon>Embryophyta</taxon>
        <taxon>Tracheophyta</taxon>
        <taxon>Spermatophyta</taxon>
        <taxon>Magnoliopsida</taxon>
        <taxon>eudicotyledons</taxon>
        <taxon>Gunneridae</taxon>
        <taxon>Pentapetalae</taxon>
        <taxon>rosids</taxon>
        <taxon>fabids</taxon>
        <taxon>Fabales</taxon>
        <taxon>Fabaceae</taxon>
        <taxon>Papilionoideae</taxon>
        <taxon>50 kb inversion clade</taxon>
        <taxon>NPAAA clade</taxon>
        <taxon>Hologalegina</taxon>
        <taxon>IRL clade</taxon>
        <taxon>Trifolieae</taxon>
        <taxon>Trifolium</taxon>
    </lineage>
</organism>
<sequence>MVLNSVQPVISGLAAHGWGYFTKPIGIKRSKVHLGIFEGEPYEEYRDDGMVHDAPFFMRLRQSRNLKILFFMQASQA</sequence>
<protein>
    <submittedName>
        <fullName evidence="1">Uncharacterized protein</fullName>
    </submittedName>
</protein>
<comment type="caution">
    <text evidence="1">The sequence shown here is derived from an EMBL/GenBank/DDBJ whole genome shotgun (WGS) entry which is preliminary data.</text>
</comment>
<dbReference type="Proteomes" id="UP000265520">
    <property type="component" value="Unassembled WGS sequence"/>
</dbReference>
<gene>
    <name evidence="1" type="ORF">A2U01_0009749</name>
</gene>
<keyword evidence="2" id="KW-1185">Reference proteome</keyword>
<name>A0A392MMW7_9FABA</name>
<dbReference type="AlphaFoldDB" id="A0A392MMW7"/>
<dbReference type="EMBL" id="LXQA010014986">
    <property type="protein sequence ID" value="MCH88856.1"/>
    <property type="molecule type" value="Genomic_DNA"/>
</dbReference>